<sequence length="258" mass="28245">MQVHFVGTGSIFHDRLSASALLDDKLLIDTPNGSVKAMRRERIDPATVDLCLITHFHADHFFDIIFLLMEQGLLRKRDRELILIGPTGFAERVAHLFEISYPGTWEKIQPNLQPRFVEFGHEGGEWSGEGYRIRALPVEHTTPIALGYSITDTAGTVFGYTGDTVLCPSVEQLADTSSALALDTSFLSSKVGHMGLDDVERLADDHPGLTLFPTHLGEEVTGSDRPNIVFPEDGQTFELGSDGTVTPVAAAVSALRSR</sequence>
<dbReference type="Pfam" id="PF12706">
    <property type="entry name" value="Lactamase_B_2"/>
    <property type="match status" value="1"/>
</dbReference>
<dbReference type="InterPro" id="IPR001279">
    <property type="entry name" value="Metallo-B-lactamas"/>
</dbReference>
<dbReference type="EMBL" id="JACHMI010000001">
    <property type="protein sequence ID" value="MBB6545419.1"/>
    <property type="molecule type" value="Genomic_DNA"/>
</dbReference>
<evidence type="ECO:0000313" key="4">
    <source>
        <dbReference type="Proteomes" id="UP000565579"/>
    </source>
</evidence>
<name>A0A7X0NL54_9ACTN</name>
<dbReference type="InterPro" id="IPR036866">
    <property type="entry name" value="RibonucZ/Hydroxyglut_hydro"/>
</dbReference>
<protein>
    <submittedName>
        <fullName evidence="3">Ribonuclease BN (tRNA processing enzyme)</fullName>
    </submittedName>
</protein>
<feature type="domain" description="Metallo-beta-lactamase" evidence="2">
    <location>
        <begin position="26"/>
        <end position="215"/>
    </location>
</feature>
<dbReference type="PANTHER" id="PTHR46018:SF2">
    <property type="entry name" value="ZINC PHOSPHODIESTERASE ELAC PROTEIN 1"/>
    <property type="match status" value="1"/>
</dbReference>
<keyword evidence="1" id="KW-0378">Hydrolase</keyword>
<accession>A0A7X0NL54</accession>
<dbReference type="Gene3D" id="3.60.15.10">
    <property type="entry name" value="Ribonuclease Z/Hydroxyacylglutathione hydrolase-like"/>
    <property type="match status" value="1"/>
</dbReference>
<comment type="caution">
    <text evidence="3">The sequence shown here is derived from an EMBL/GenBank/DDBJ whole genome shotgun (WGS) entry which is preliminary data.</text>
</comment>
<dbReference type="Proteomes" id="UP000565579">
    <property type="component" value="Unassembled WGS sequence"/>
</dbReference>
<keyword evidence="1" id="KW-0540">Nuclease</keyword>
<organism evidence="3 4">
    <name type="scientific">Nonomuraea rubra</name>
    <dbReference type="NCBI Taxonomy" id="46180"/>
    <lineage>
        <taxon>Bacteria</taxon>
        <taxon>Bacillati</taxon>
        <taxon>Actinomycetota</taxon>
        <taxon>Actinomycetes</taxon>
        <taxon>Streptosporangiales</taxon>
        <taxon>Streptosporangiaceae</taxon>
        <taxon>Nonomuraea</taxon>
    </lineage>
</organism>
<proteinExistence type="predicted"/>
<dbReference type="PANTHER" id="PTHR46018">
    <property type="entry name" value="ZINC PHOSPHODIESTERASE ELAC PROTEIN 1"/>
    <property type="match status" value="1"/>
</dbReference>
<dbReference type="AlphaFoldDB" id="A0A7X0NL54"/>
<dbReference type="SUPFAM" id="SSF56281">
    <property type="entry name" value="Metallo-hydrolase/oxidoreductase"/>
    <property type="match status" value="1"/>
</dbReference>
<keyword evidence="1" id="KW-0255">Endonuclease</keyword>
<dbReference type="RefSeq" id="WP_185100268.1">
    <property type="nucleotide sequence ID" value="NZ_BAAAXY010000015.1"/>
</dbReference>
<evidence type="ECO:0000259" key="2">
    <source>
        <dbReference type="Pfam" id="PF12706"/>
    </source>
</evidence>
<dbReference type="GO" id="GO:0042781">
    <property type="term" value="F:3'-tRNA processing endoribonuclease activity"/>
    <property type="evidence" value="ECO:0007669"/>
    <property type="project" value="TreeGrafter"/>
</dbReference>
<evidence type="ECO:0000313" key="3">
    <source>
        <dbReference type="EMBL" id="MBB6545419.1"/>
    </source>
</evidence>
<keyword evidence="4" id="KW-1185">Reference proteome</keyword>
<gene>
    <name evidence="3" type="ORF">HD593_000214</name>
</gene>
<evidence type="ECO:0000256" key="1">
    <source>
        <dbReference type="ARBA" id="ARBA00022759"/>
    </source>
</evidence>
<reference evidence="3 4" key="1">
    <citation type="submission" date="2020-08" db="EMBL/GenBank/DDBJ databases">
        <title>Sequencing the genomes of 1000 actinobacteria strains.</title>
        <authorList>
            <person name="Klenk H.-P."/>
        </authorList>
    </citation>
    <scope>NUCLEOTIDE SEQUENCE [LARGE SCALE GENOMIC DNA]</scope>
    <source>
        <strain evidence="3 4">DSM 43768</strain>
    </source>
</reference>